<organism evidence="1 2">
    <name type="scientific">Drosophila simulans</name>
    <name type="common">Fruit fly</name>
    <dbReference type="NCBI Taxonomy" id="7240"/>
    <lineage>
        <taxon>Eukaryota</taxon>
        <taxon>Metazoa</taxon>
        <taxon>Ecdysozoa</taxon>
        <taxon>Arthropoda</taxon>
        <taxon>Hexapoda</taxon>
        <taxon>Insecta</taxon>
        <taxon>Pterygota</taxon>
        <taxon>Neoptera</taxon>
        <taxon>Endopterygota</taxon>
        <taxon>Diptera</taxon>
        <taxon>Brachycera</taxon>
        <taxon>Muscomorpha</taxon>
        <taxon>Ephydroidea</taxon>
        <taxon>Drosophilidae</taxon>
        <taxon>Drosophila</taxon>
        <taxon>Sophophora</taxon>
    </lineage>
</organism>
<sequence>MPRKKPKVDTLEEIETNIKLLCDQSNNHMKVRAYEKALFGYNQGVPKVVTHMEANVLGIHTAKRHDTWCLTPDM</sequence>
<evidence type="ECO:0000313" key="1">
    <source>
        <dbReference type="EMBL" id="EDX08164.1"/>
    </source>
</evidence>
<dbReference type="EMBL" id="CM000362">
    <property type="protein sequence ID" value="EDX08164.1"/>
    <property type="molecule type" value="Genomic_DNA"/>
</dbReference>
<dbReference type="OrthoDB" id="245563at2759"/>
<dbReference type="PhylomeDB" id="B4QH18"/>
<accession>B4QH18</accession>
<dbReference type="OMA" id="GIHTAKR"/>
<gene>
    <name evidence="1" type="primary">Dsim\GD25146</name>
    <name evidence="1" type="ORF">Dsim_GD25146</name>
</gene>
<reference evidence="1 2" key="1">
    <citation type="journal article" date="2007" name="Nature">
        <title>Evolution of genes and genomes on the Drosophila phylogeny.</title>
        <authorList>
            <consortium name="Drosophila 12 Genomes Consortium"/>
            <person name="Clark A.G."/>
            <person name="Eisen M.B."/>
            <person name="Smith D.R."/>
            <person name="Bergman C.M."/>
            <person name="Oliver B."/>
            <person name="Markow T.A."/>
            <person name="Kaufman T.C."/>
            <person name="Kellis M."/>
            <person name="Gelbart W."/>
            <person name="Iyer V.N."/>
            <person name="Pollard D.A."/>
            <person name="Sackton T.B."/>
            <person name="Larracuente A.M."/>
            <person name="Singh N.D."/>
            <person name="Abad J.P."/>
            <person name="Abt D.N."/>
            <person name="Adryan B."/>
            <person name="Aguade M."/>
            <person name="Akashi H."/>
            <person name="Anderson W.W."/>
            <person name="Aquadro C.F."/>
            <person name="Ardell D.H."/>
            <person name="Arguello R."/>
            <person name="Artieri C.G."/>
            <person name="Barbash D.A."/>
            <person name="Barker D."/>
            <person name="Barsanti P."/>
            <person name="Batterham P."/>
            <person name="Batzoglou S."/>
            <person name="Begun D."/>
            <person name="Bhutkar A."/>
            <person name="Blanco E."/>
            <person name="Bosak S.A."/>
            <person name="Bradley R.K."/>
            <person name="Brand A.D."/>
            <person name="Brent M.R."/>
            <person name="Brooks A.N."/>
            <person name="Brown R.H."/>
            <person name="Butlin R.K."/>
            <person name="Caggese C."/>
            <person name="Calvi B.R."/>
            <person name="Bernardo de Carvalho A."/>
            <person name="Caspi A."/>
            <person name="Castrezana S."/>
            <person name="Celniker S.E."/>
            <person name="Chang J.L."/>
            <person name="Chapple C."/>
            <person name="Chatterji S."/>
            <person name="Chinwalla A."/>
            <person name="Civetta A."/>
            <person name="Clifton S.W."/>
            <person name="Comeron J.M."/>
            <person name="Costello J.C."/>
            <person name="Coyne J.A."/>
            <person name="Daub J."/>
            <person name="David R.G."/>
            <person name="Delcher A.L."/>
            <person name="Delehaunty K."/>
            <person name="Do C.B."/>
            <person name="Ebling H."/>
            <person name="Edwards K."/>
            <person name="Eickbush T."/>
            <person name="Evans J.D."/>
            <person name="Filipski A."/>
            <person name="Findeiss S."/>
            <person name="Freyhult E."/>
            <person name="Fulton L."/>
            <person name="Fulton R."/>
            <person name="Garcia A.C."/>
            <person name="Gardiner A."/>
            <person name="Garfield D.A."/>
            <person name="Garvin B.E."/>
            <person name="Gibson G."/>
            <person name="Gilbert D."/>
            <person name="Gnerre S."/>
            <person name="Godfrey J."/>
            <person name="Good R."/>
            <person name="Gotea V."/>
            <person name="Gravely B."/>
            <person name="Greenberg A.J."/>
            <person name="Griffiths-Jones S."/>
            <person name="Gross S."/>
            <person name="Guigo R."/>
            <person name="Gustafson E.A."/>
            <person name="Haerty W."/>
            <person name="Hahn M.W."/>
            <person name="Halligan D.L."/>
            <person name="Halpern A.L."/>
            <person name="Halter G.M."/>
            <person name="Han M.V."/>
            <person name="Heger A."/>
            <person name="Hillier L."/>
            <person name="Hinrichs A.S."/>
            <person name="Holmes I."/>
            <person name="Hoskins R.A."/>
            <person name="Hubisz M.J."/>
            <person name="Hultmark D."/>
            <person name="Huntley M.A."/>
            <person name="Jaffe D.B."/>
            <person name="Jagadeeshan S."/>
            <person name="Jeck W.R."/>
            <person name="Johnson J."/>
            <person name="Jones C.D."/>
            <person name="Jordan W.C."/>
            <person name="Karpen G.H."/>
            <person name="Kataoka E."/>
            <person name="Keightley P.D."/>
            <person name="Kheradpour P."/>
            <person name="Kirkness E.F."/>
            <person name="Koerich L.B."/>
            <person name="Kristiansen K."/>
            <person name="Kudrna D."/>
            <person name="Kulathinal R.J."/>
            <person name="Kumar S."/>
            <person name="Kwok R."/>
            <person name="Lander E."/>
            <person name="Langley C.H."/>
            <person name="Lapoint R."/>
            <person name="Lazzaro B.P."/>
            <person name="Lee S.J."/>
            <person name="Levesque L."/>
            <person name="Li R."/>
            <person name="Lin C.F."/>
            <person name="Lin M.F."/>
            <person name="Lindblad-Toh K."/>
            <person name="Llopart A."/>
            <person name="Long M."/>
            <person name="Low L."/>
            <person name="Lozovsky E."/>
            <person name="Lu J."/>
            <person name="Luo M."/>
            <person name="Machado C.A."/>
            <person name="Makalowski W."/>
            <person name="Marzo M."/>
            <person name="Matsuda M."/>
            <person name="Matzkin L."/>
            <person name="McAllister B."/>
            <person name="McBride C.S."/>
            <person name="McKernan B."/>
            <person name="McKernan K."/>
            <person name="Mendez-Lago M."/>
            <person name="Minx P."/>
            <person name="Mollenhauer M.U."/>
            <person name="Montooth K."/>
            <person name="Mount S.M."/>
            <person name="Mu X."/>
            <person name="Myers E."/>
            <person name="Negre B."/>
            <person name="Newfeld S."/>
            <person name="Nielsen R."/>
            <person name="Noor M.A."/>
            <person name="O'Grady P."/>
            <person name="Pachter L."/>
            <person name="Papaceit M."/>
            <person name="Parisi M.J."/>
            <person name="Parisi M."/>
            <person name="Parts L."/>
            <person name="Pedersen J.S."/>
            <person name="Pesole G."/>
            <person name="Phillippy A.M."/>
            <person name="Ponting C.P."/>
            <person name="Pop M."/>
            <person name="Porcelli D."/>
            <person name="Powell J.R."/>
            <person name="Prohaska S."/>
            <person name="Pruitt K."/>
            <person name="Puig M."/>
            <person name="Quesneville H."/>
            <person name="Ram K.R."/>
            <person name="Rand D."/>
            <person name="Rasmussen M.D."/>
            <person name="Reed L.K."/>
            <person name="Reenan R."/>
            <person name="Reily A."/>
            <person name="Remington K.A."/>
            <person name="Rieger T.T."/>
            <person name="Ritchie M.G."/>
            <person name="Robin C."/>
            <person name="Rogers Y.H."/>
            <person name="Rohde C."/>
            <person name="Rozas J."/>
            <person name="Rubenfield M.J."/>
            <person name="Ruiz A."/>
            <person name="Russo S."/>
            <person name="Salzberg S.L."/>
            <person name="Sanchez-Gracia A."/>
            <person name="Saranga D.J."/>
            <person name="Sato H."/>
            <person name="Schaeffer S.W."/>
            <person name="Schatz M.C."/>
            <person name="Schlenke T."/>
            <person name="Schwartz R."/>
            <person name="Segarra C."/>
            <person name="Singh R.S."/>
            <person name="Sirot L."/>
            <person name="Sirota M."/>
            <person name="Sisneros N.B."/>
            <person name="Smith C.D."/>
            <person name="Smith T.F."/>
            <person name="Spieth J."/>
            <person name="Stage D.E."/>
            <person name="Stark A."/>
            <person name="Stephan W."/>
            <person name="Strausberg R.L."/>
            <person name="Strempel S."/>
            <person name="Sturgill D."/>
            <person name="Sutton G."/>
            <person name="Sutton G.G."/>
            <person name="Tao W."/>
            <person name="Teichmann S."/>
            <person name="Tobari Y.N."/>
            <person name="Tomimura Y."/>
            <person name="Tsolas J.M."/>
            <person name="Valente V.L."/>
            <person name="Venter E."/>
            <person name="Venter J.C."/>
            <person name="Vicario S."/>
            <person name="Vieira F.G."/>
            <person name="Vilella A.J."/>
            <person name="Villasante A."/>
            <person name="Walenz B."/>
            <person name="Wang J."/>
            <person name="Wasserman M."/>
            <person name="Watts T."/>
            <person name="Wilson D."/>
            <person name="Wilson R.K."/>
            <person name="Wing R.A."/>
            <person name="Wolfner M.F."/>
            <person name="Wong A."/>
            <person name="Wong G.K."/>
            <person name="Wu C.I."/>
            <person name="Wu G."/>
            <person name="Yamamoto D."/>
            <person name="Yang H.P."/>
            <person name="Yang S.P."/>
            <person name="Yorke J.A."/>
            <person name="Yoshida K."/>
            <person name="Zdobnov E."/>
            <person name="Zhang P."/>
            <person name="Zhang Y."/>
            <person name="Zimin A.V."/>
            <person name="Baldwin J."/>
            <person name="Abdouelleil A."/>
            <person name="Abdulkadir J."/>
            <person name="Abebe A."/>
            <person name="Abera B."/>
            <person name="Abreu J."/>
            <person name="Acer S.C."/>
            <person name="Aftuck L."/>
            <person name="Alexander A."/>
            <person name="An P."/>
            <person name="Anderson E."/>
            <person name="Anderson S."/>
            <person name="Arachi H."/>
            <person name="Azer M."/>
            <person name="Bachantsang P."/>
            <person name="Barry A."/>
            <person name="Bayul T."/>
            <person name="Berlin A."/>
            <person name="Bessette D."/>
            <person name="Bloom T."/>
            <person name="Blye J."/>
            <person name="Boguslavskiy L."/>
            <person name="Bonnet C."/>
            <person name="Boukhgalter B."/>
            <person name="Bourzgui I."/>
            <person name="Brown A."/>
            <person name="Cahill P."/>
            <person name="Channer S."/>
            <person name="Cheshatsang Y."/>
            <person name="Chuda L."/>
            <person name="Citroen M."/>
            <person name="Collymore A."/>
            <person name="Cooke P."/>
            <person name="Costello M."/>
            <person name="D'Aco K."/>
            <person name="Daza R."/>
            <person name="De Haan G."/>
            <person name="DeGray S."/>
            <person name="DeMaso C."/>
            <person name="Dhargay N."/>
            <person name="Dooley K."/>
            <person name="Dooley E."/>
            <person name="Doricent M."/>
            <person name="Dorje P."/>
            <person name="Dorjee K."/>
            <person name="Dupes A."/>
            <person name="Elong R."/>
            <person name="Falk J."/>
            <person name="Farina A."/>
            <person name="Faro S."/>
            <person name="Ferguson D."/>
            <person name="Fisher S."/>
            <person name="Foley C.D."/>
            <person name="Franke A."/>
            <person name="Friedrich D."/>
            <person name="Gadbois L."/>
            <person name="Gearin G."/>
            <person name="Gearin C.R."/>
            <person name="Giannoukos G."/>
            <person name="Goode T."/>
            <person name="Graham J."/>
            <person name="Grandbois E."/>
            <person name="Grewal S."/>
            <person name="Gyaltsen K."/>
            <person name="Hafez N."/>
            <person name="Hagos B."/>
            <person name="Hall J."/>
            <person name="Henson C."/>
            <person name="Hollinger A."/>
            <person name="Honan T."/>
            <person name="Huard M.D."/>
            <person name="Hughes L."/>
            <person name="Hurhula B."/>
            <person name="Husby M.E."/>
            <person name="Kamat A."/>
            <person name="Kanga B."/>
            <person name="Kashin S."/>
            <person name="Khazanovich D."/>
            <person name="Kisner P."/>
            <person name="Lance K."/>
            <person name="Lara M."/>
            <person name="Lee W."/>
            <person name="Lennon N."/>
            <person name="Letendre F."/>
            <person name="LeVine R."/>
            <person name="Lipovsky A."/>
            <person name="Liu X."/>
            <person name="Liu J."/>
            <person name="Liu S."/>
            <person name="Lokyitsang T."/>
            <person name="Lokyitsang Y."/>
            <person name="Lubonja R."/>
            <person name="Lui A."/>
            <person name="MacDonald P."/>
            <person name="Magnisalis V."/>
            <person name="Maru K."/>
            <person name="Matthews C."/>
            <person name="McCusker W."/>
            <person name="McDonough S."/>
            <person name="Mehta T."/>
            <person name="Meldrim J."/>
            <person name="Meneus L."/>
            <person name="Mihai O."/>
            <person name="Mihalev A."/>
            <person name="Mihova T."/>
            <person name="Mittelman R."/>
            <person name="Mlenga V."/>
            <person name="Montmayeur A."/>
            <person name="Mulrain L."/>
            <person name="Navidi A."/>
            <person name="Naylor J."/>
            <person name="Negash T."/>
            <person name="Nguyen T."/>
            <person name="Nguyen N."/>
            <person name="Nicol R."/>
            <person name="Norbu C."/>
            <person name="Norbu N."/>
            <person name="Novod N."/>
            <person name="O'Neill B."/>
            <person name="Osman S."/>
            <person name="Markiewicz E."/>
            <person name="Oyono O.L."/>
            <person name="Patti C."/>
            <person name="Phunkhang P."/>
            <person name="Pierre F."/>
            <person name="Priest M."/>
            <person name="Raghuraman S."/>
            <person name="Rege F."/>
            <person name="Reyes R."/>
            <person name="Rise C."/>
            <person name="Rogov P."/>
            <person name="Ross K."/>
            <person name="Ryan E."/>
            <person name="Settipalli S."/>
            <person name="Shea T."/>
            <person name="Sherpa N."/>
            <person name="Shi L."/>
            <person name="Shih D."/>
            <person name="Sparrow T."/>
            <person name="Spaulding J."/>
            <person name="Stalker J."/>
            <person name="Stange-Thomann N."/>
            <person name="Stavropoulos S."/>
            <person name="Stone C."/>
            <person name="Strader C."/>
            <person name="Tesfaye S."/>
            <person name="Thomson T."/>
            <person name="Thoulutsang Y."/>
            <person name="Thoulutsang D."/>
            <person name="Topham K."/>
            <person name="Topping I."/>
            <person name="Tsamla T."/>
            <person name="Vassiliev H."/>
            <person name="Vo A."/>
            <person name="Wangchuk T."/>
            <person name="Wangdi T."/>
            <person name="Weiand M."/>
            <person name="Wilkinson J."/>
            <person name="Wilson A."/>
            <person name="Yadav S."/>
            <person name="Young G."/>
            <person name="Yu Q."/>
            <person name="Zembek L."/>
            <person name="Zhong D."/>
            <person name="Zimmer A."/>
            <person name="Zwirko Z."/>
            <person name="Jaffe D.B."/>
            <person name="Alvarez P."/>
            <person name="Brockman W."/>
            <person name="Butler J."/>
            <person name="Chin C."/>
            <person name="Gnerre S."/>
            <person name="Grabherr M."/>
            <person name="Kleber M."/>
            <person name="Mauceli E."/>
            <person name="MacCallum I."/>
        </authorList>
    </citation>
    <scope>NUCLEOTIDE SEQUENCE [LARGE SCALE GENOMIC DNA]</scope>
    <source>
        <strain evidence="2">white501</strain>
    </source>
</reference>
<keyword evidence="2" id="KW-1185">Reference proteome</keyword>
<evidence type="ECO:0000313" key="2">
    <source>
        <dbReference type="Proteomes" id="UP000000304"/>
    </source>
</evidence>
<dbReference type="Proteomes" id="UP000000304">
    <property type="component" value="Chromosome 2R"/>
</dbReference>
<dbReference type="AlphaFoldDB" id="B4QH18"/>
<name>B4QH18_DROSI</name>
<protein>
    <submittedName>
        <fullName evidence="1">GD25146</fullName>
    </submittedName>
</protein>
<proteinExistence type="predicted"/>
<dbReference type="HOGENOM" id="CLU_2690482_0_0_1"/>